<evidence type="ECO:0000256" key="3">
    <source>
        <dbReference type="ARBA" id="ARBA00004275"/>
    </source>
</evidence>
<dbReference type="PANTHER" id="PTHR10638">
    <property type="entry name" value="COPPER AMINE OXIDASE"/>
    <property type="match status" value="1"/>
</dbReference>
<keyword evidence="6 14" id="KW-0479">Metal-binding</keyword>
<dbReference type="GO" id="GO:0005507">
    <property type="term" value="F:copper ion binding"/>
    <property type="evidence" value="ECO:0007669"/>
    <property type="project" value="InterPro"/>
</dbReference>
<feature type="domain" description="Copper amine oxidase N2-terminal" evidence="17">
    <location>
        <begin position="103"/>
        <end position="201"/>
    </location>
</feature>
<dbReference type="Pfam" id="PF02728">
    <property type="entry name" value="Cu_amine_oxidN3"/>
    <property type="match status" value="1"/>
</dbReference>
<dbReference type="InterPro" id="IPR015800">
    <property type="entry name" value="Cu_amine_oxidase_N2"/>
</dbReference>
<comment type="cofactor">
    <cofactor evidence="1">
        <name>Cu cation</name>
        <dbReference type="ChEBI" id="CHEBI:23378"/>
    </cofactor>
</comment>
<evidence type="ECO:0000256" key="5">
    <source>
        <dbReference type="ARBA" id="ARBA00011738"/>
    </source>
</evidence>
<evidence type="ECO:0000256" key="4">
    <source>
        <dbReference type="ARBA" id="ARBA00007983"/>
    </source>
</evidence>
<evidence type="ECO:0000256" key="6">
    <source>
        <dbReference type="ARBA" id="ARBA00022723"/>
    </source>
</evidence>
<name>A0AA88D2A8_FICCA</name>
<dbReference type="InterPro" id="IPR036460">
    <property type="entry name" value="Cu_amine_oxidase_C_sf"/>
</dbReference>
<evidence type="ECO:0000256" key="9">
    <source>
        <dbReference type="ARBA" id="ARBA00023008"/>
    </source>
</evidence>
<comment type="similarity">
    <text evidence="4 14">Belongs to the copper/topaquinone oxidase family.</text>
</comment>
<dbReference type="Gene3D" id="3.10.450.40">
    <property type="match status" value="2"/>
</dbReference>
<dbReference type="Pfam" id="PF01179">
    <property type="entry name" value="Cu_amine_oxid"/>
    <property type="match status" value="2"/>
</dbReference>
<dbReference type="EMBL" id="BTGU01000013">
    <property type="protein sequence ID" value="GMN41530.1"/>
    <property type="molecule type" value="Genomic_DNA"/>
</dbReference>
<evidence type="ECO:0000256" key="2">
    <source>
        <dbReference type="ARBA" id="ARBA00001947"/>
    </source>
</evidence>
<evidence type="ECO:0000256" key="12">
    <source>
        <dbReference type="ARBA" id="ARBA00023211"/>
    </source>
</evidence>
<feature type="domain" description="Copper amine oxidase catalytic" evidence="16">
    <location>
        <begin position="499"/>
        <end position="737"/>
    </location>
</feature>
<evidence type="ECO:0000256" key="11">
    <source>
        <dbReference type="ARBA" id="ARBA00023157"/>
    </source>
</evidence>
<comment type="caution">
    <text evidence="19">The sequence shown here is derived from an EMBL/GenBank/DDBJ whole genome shotgun (WGS) entry which is preliminary data.</text>
</comment>
<feature type="compositionally biased region" description="Low complexity" evidence="15">
    <location>
        <begin position="11"/>
        <end position="39"/>
    </location>
</feature>
<organism evidence="19 20">
    <name type="scientific">Ficus carica</name>
    <name type="common">Common fig</name>
    <dbReference type="NCBI Taxonomy" id="3494"/>
    <lineage>
        <taxon>Eukaryota</taxon>
        <taxon>Viridiplantae</taxon>
        <taxon>Streptophyta</taxon>
        <taxon>Embryophyta</taxon>
        <taxon>Tracheophyta</taxon>
        <taxon>Spermatophyta</taxon>
        <taxon>Magnoliopsida</taxon>
        <taxon>eudicotyledons</taxon>
        <taxon>Gunneridae</taxon>
        <taxon>Pentapetalae</taxon>
        <taxon>rosids</taxon>
        <taxon>fabids</taxon>
        <taxon>Rosales</taxon>
        <taxon>Moraceae</taxon>
        <taxon>Ficeae</taxon>
        <taxon>Ficus</taxon>
    </lineage>
</organism>
<evidence type="ECO:0000256" key="7">
    <source>
        <dbReference type="ARBA" id="ARBA00022772"/>
    </source>
</evidence>
<keyword evidence="12" id="KW-0464">Manganese</keyword>
<comment type="catalytic activity">
    <reaction evidence="13">
        <text>a primary methyl amine + O2 + H2O = an aldehyde + H2O2 + NH4(+)</text>
        <dbReference type="Rhea" id="RHEA:16153"/>
        <dbReference type="ChEBI" id="CHEBI:15377"/>
        <dbReference type="ChEBI" id="CHEBI:15379"/>
        <dbReference type="ChEBI" id="CHEBI:16240"/>
        <dbReference type="ChEBI" id="CHEBI:17478"/>
        <dbReference type="ChEBI" id="CHEBI:28938"/>
        <dbReference type="ChEBI" id="CHEBI:228804"/>
        <dbReference type="EC" id="1.4.3.21"/>
    </reaction>
    <physiologicalReaction direction="left-to-right" evidence="13">
        <dbReference type="Rhea" id="RHEA:16154"/>
    </physiologicalReaction>
</comment>
<dbReference type="PANTHER" id="PTHR10638:SF80">
    <property type="entry name" value="AMINE OXIDASE"/>
    <property type="match status" value="1"/>
</dbReference>
<dbReference type="AlphaFoldDB" id="A0AA88D2A8"/>
<dbReference type="Proteomes" id="UP001187192">
    <property type="component" value="Unassembled WGS sequence"/>
</dbReference>
<accession>A0AA88D2A8</accession>
<evidence type="ECO:0000313" key="20">
    <source>
        <dbReference type="Proteomes" id="UP001187192"/>
    </source>
</evidence>
<feature type="compositionally biased region" description="Polar residues" evidence="15">
    <location>
        <begin position="1"/>
        <end position="10"/>
    </location>
</feature>
<keyword evidence="7 14" id="KW-0801">TPQ</keyword>
<dbReference type="GO" id="GO:0008131">
    <property type="term" value="F:primary methylamine oxidase activity"/>
    <property type="evidence" value="ECO:0007669"/>
    <property type="project" value="UniProtKB-EC"/>
</dbReference>
<comment type="PTM">
    <text evidence="14">Topaquinone (TPQ) is generated by copper-dependent autoxidation of a specific tyrosyl residue.</text>
</comment>
<dbReference type="SUPFAM" id="SSF54416">
    <property type="entry name" value="Amine oxidase N-terminal region"/>
    <property type="match status" value="2"/>
</dbReference>
<feature type="domain" description="Copper amine oxidase N3-terminal" evidence="18">
    <location>
        <begin position="228"/>
        <end position="331"/>
    </location>
</feature>
<evidence type="ECO:0000256" key="13">
    <source>
        <dbReference type="ARBA" id="ARBA00051381"/>
    </source>
</evidence>
<dbReference type="SUPFAM" id="SSF49998">
    <property type="entry name" value="Amine oxidase catalytic domain"/>
    <property type="match status" value="1"/>
</dbReference>
<dbReference type="FunFam" id="3.10.450.40:FF:000002">
    <property type="entry name" value="Amine oxidase"/>
    <property type="match status" value="1"/>
</dbReference>
<dbReference type="GO" id="GO:0009308">
    <property type="term" value="P:amine metabolic process"/>
    <property type="evidence" value="ECO:0007669"/>
    <property type="project" value="UniProtKB-UniRule"/>
</dbReference>
<dbReference type="GO" id="GO:0005777">
    <property type="term" value="C:peroxisome"/>
    <property type="evidence" value="ECO:0007669"/>
    <property type="project" value="UniProtKB-SubCell"/>
</dbReference>
<dbReference type="InterPro" id="IPR016182">
    <property type="entry name" value="Cu_amine_oxidase_N-reg"/>
</dbReference>
<dbReference type="Pfam" id="PF02727">
    <property type="entry name" value="Cu_amine_oxidN2"/>
    <property type="match status" value="1"/>
</dbReference>
<proteinExistence type="inferred from homology"/>
<keyword evidence="8 14" id="KW-0560">Oxidoreductase</keyword>
<feature type="region of interest" description="Disordered" evidence="15">
    <location>
        <begin position="1"/>
        <end position="42"/>
    </location>
</feature>
<dbReference type="InterPro" id="IPR015802">
    <property type="entry name" value="Cu_amine_oxidase_N3"/>
</dbReference>
<evidence type="ECO:0000259" key="17">
    <source>
        <dbReference type="Pfam" id="PF02727"/>
    </source>
</evidence>
<reference evidence="19" key="1">
    <citation type="submission" date="2023-07" db="EMBL/GenBank/DDBJ databases">
        <title>draft genome sequence of fig (Ficus carica).</title>
        <authorList>
            <person name="Takahashi T."/>
            <person name="Nishimura K."/>
        </authorList>
    </citation>
    <scope>NUCLEOTIDE SEQUENCE</scope>
</reference>
<feature type="region of interest" description="Disordered" evidence="15">
    <location>
        <begin position="71"/>
        <end position="90"/>
    </location>
</feature>
<protein>
    <recommendedName>
        <fullName evidence="14">Amine oxidase</fullName>
        <ecNumber evidence="14">1.4.3.-</ecNumber>
    </recommendedName>
</protein>
<dbReference type="EC" id="1.4.3.-" evidence="14"/>
<evidence type="ECO:0000313" key="19">
    <source>
        <dbReference type="EMBL" id="GMN41530.1"/>
    </source>
</evidence>
<evidence type="ECO:0000256" key="8">
    <source>
        <dbReference type="ARBA" id="ARBA00023002"/>
    </source>
</evidence>
<gene>
    <name evidence="19" type="ORF">TIFTF001_010755</name>
</gene>
<dbReference type="InterPro" id="IPR015798">
    <property type="entry name" value="Cu_amine_oxidase_C"/>
</dbReference>
<evidence type="ECO:0000256" key="10">
    <source>
        <dbReference type="ARBA" id="ARBA00023140"/>
    </source>
</evidence>
<evidence type="ECO:0000256" key="14">
    <source>
        <dbReference type="RuleBase" id="RU000672"/>
    </source>
</evidence>
<evidence type="ECO:0000256" key="15">
    <source>
        <dbReference type="SAM" id="MobiDB-lite"/>
    </source>
</evidence>
<keyword evidence="9 14" id="KW-0186">Copper</keyword>
<keyword evidence="11" id="KW-1015">Disulfide bond</keyword>
<dbReference type="InterPro" id="IPR000269">
    <property type="entry name" value="Cu_amine_oxidase"/>
</dbReference>
<dbReference type="Gene3D" id="2.70.98.20">
    <property type="entry name" value="Copper amine oxidase, catalytic domain"/>
    <property type="match status" value="2"/>
</dbReference>
<feature type="domain" description="Copper amine oxidase catalytic" evidence="16">
    <location>
        <begin position="357"/>
        <end position="497"/>
    </location>
</feature>
<keyword evidence="10" id="KW-0576">Peroxisome</keyword>
<dbReference type="FunFam" id="3.10.450.40:FF:000004">
    <property type="entry name" value="Amine oxidase"/>
    <property type="match status" value="1"/>
</dbReference>
<comment type="subunit">
    <text evidence="5">Homodimer.</text>
</comment>
<dbReference type="GO" id="GO:0048038">
    <property type="term" value="F:quinone binding"/>
    <property type="evidence" value="ECO:0007669"/>
    <property type="project" value="InterPro"/>
</dbReference>
<comment type="cofactor">
    <cofactor evidence="2">
        <name>Zn(2+)</name>
        <dbReference type="ChEBI" id="CHEBI:29105"/>
    </cofactor>
</comment>
<evidence type="ECO:0000256" key="1">
    <source>
        <dbReference type="ARBA" id="ARBA00001935"/>
    </source>
</evidence>
<evidence type="ECO:0000259" key="16">
    <source>
        <dbReference type="Pfam" id="PF01179"/>
    </source>
</evidence>
<sequence>MATAQEKATLSSSSSSSSPSPCCFNDSSSKSSGASSSSSDHQTVLGDWTIVDASDDPIPKTPSSMAALPLIRPVDSLPPDPPSNTTSASTKGIPAMMRAQTKHPLDPLSAAEISVAVATVRAAGATPEVRDSMRFVEVVLVEPDKHVVALADAYFFPPFQPSLLPRTKGGPVIPSKLPPRRARLVVYNKRSNETSIWVVELSEVHAATRGGHHRGKVISSKVVPDVQPPMDAVEYAECEAVVKDHPPFRDAMKKRGIEDMDLVMVDPWCAGYHSEADAPSRRLAKPLIFCRTESDCPMENGYARPVEGIHVLVDMQNMVVLEFEDRKLVPLPPADPLRNYTPGETRGGVDRSDVKPLQIVQPEGPSFRVNGHFVAWQKWNFRIGFTPREGLVIYSVAYLDGSRGRRPVAHRLSFVEMVVPYGDPNDPHYRKNAFDAGEDGLGKNAHSLKKGCDCLGYIKYFDAHFTNFSGGVETIENCVCLHEEDHGILWKHQDWRSGFAEDGKLEAEVKLTGILSLGALQPGETRKYGTTIAPGLYAPVHQHFFVARLDMAVDCKPGEAFNQVVEVDVKVEEPGNNNVHNNAFYAEETLLRSELQAMRDCNPLSARHWIVRNTRNVNRTGQLTGYKLVPGSNCLPLAGSEAKFLRRAAFLKHNLWVTPYARDEMYPGGEFPNQNPRVGEGLATWVNQNRSLEEADIVLWYVFGATHIPRLEDWPVMPVERIGFMLMPHGFFNCSPAVDVPPCTSDLDMKDNGVTAKPIQNGLLAKL</sequence>
<comment type="subcellular location">
    <subcellularLocation>
        <location evidence="3">Peroxisome</location>
    </subcellularLocation>
</comment>
<comment type="cofactor">
    <cofactor evidence="14">
        <name>Cu cation</name>
        <dbReference type="ChEBI" id="CHEBI:23378"/>
    </cofactor>
    <text evidence="14">Contains 1 topaquinone per subunit.</text>
</comment>
<evidence type="ECO:0000259" key="18">
    <source>
        <dbReference type="Pfam" id="PF02728"/>
    </source>
</evidence>
<keyword evidence="20" id="KW-1185">Reference proteome</keyword>
<dbReference type="FunFam" id="2.70.98.20:FF:000001">
    <property type="entry name" value="Amine oxidase"/>
    <property type="match status" value="1"/>
</dbReference>